<dbReference type="AlphaFoldDB" id="A0A8R7UTD9"/>
<reference evidence="1" key="3">
    <citation type="submission" date="2022-06" db="UniProtKB">
        <authorList>
            <consortium name="EnsemblPlants"/>
        </authorList>
    </citation>
    <scope>IDENTIFICATION</scope>
</reference>
<reference evidence="2" key="1">
    <citation type="journal article" date="2013" name="Nature">
        <title>Draft genome of the wheat A-genome progenitor Triticum urartu.</title>
        <authorList>
            <person name="Ling H.Q."/>
            <person name="Zhao S."/>
            <person name="Liu D."/>
            <person name="Wang J."/>
            <person name="Sun H."/>
            <person name="Zhang C."/>
            <person name="Fan H."/>
            <person name="Li D."/>
            <person name="Dong L."/>
            <person name="Tao Y."/>
            <person name="Gao C."/>
            <person name="Wu H."/>
            <person name="Li Y."/>
            <person name="Cui Y."/>
            <person name="Guo X."/>
            <person name="Zheng S."/>
            <person name="Wang B."/>
            <person name="Yu K."/>
            <person name="Liang Q."/>
            <person name="Yang W."/>
            <person name="Lou X."/>
            <person name="Chen J."/>
            <person name="Feng M."/>
            <person name="Jian J."/>
            <person name="Zhang X."/>
            <person name="Luo G."/>
            <person name="Jiang Y."/>
            <person name="Liu J."/>
            <person name="Wang Z."/>
            <person name="Sha Y."/>
            <person name="Zhang B."/>
            <person name="Wu H."/>
            <person name="Tang D."/>
            <person name="Shen Q."/>
            <person name="Xue P."/>
            <person name="Zou S."/>
            <person name="Wang X."/>
            <person name="Liu X."/>
            <person name="Wang F."/>
            <person name="Yang Y."/>
            <person name="An X."/>
            <person name="Dong Z."/>
            <person name="Zhang K."/>
            <person name="Zhang X."/>
            <person name="Luo M.C."/>
            <person name="Dvorak J."/>
            <person name="Tong Y."/>
            <person name="Wang J."/>
            <person name="Yang H."/>
            <person name="Li Z."/>
            <person name="Wang D."/>
            <person name="Zhang A."/>
            <person name="Wang J."/>
        </authorList>
    </citation>
    <scope>NUCLEOTIDE SEQUENCE</scope>
    <source>
        <strain evidence="2">cv. G1812</strain>
    </source>
</reference>
<dbReference type="Proteomes" id="UP000015106">
    <property type="component" value="Chromosome 6"/>
</dbReference>
<organism evidence="1 2">
    <name type="scientific">Triticum urartu</name>
    <name type="common">Red wild einkorn</name>
    <name type="synonym">Crithodium urartu</name>
    <dbReference type="NCBI Taxonomy" id="4572"/>
    <lineage>
        <taxon>Eukaryota</taxon>
        <taxon>Viridiplantae</taxon>
        <taxon>Streptophyta</taxon>
        <taxon>Embryophyta</taxon>
        <taxon>Tracheophyta</taxon>
        <taxon>Spermatophyta</taxon>
        <taxon>Magnoliopsida</taxon>
        <taxon>Liliopsida</taxon>
        <taxon>Poales</taxon>
        <taxon>Poaceae</taxon>
        <taxon>BOP clade</taxon>
        <taxon>Pooideae</taxon>
        <taxon>Triticodae</taxon>
        <taxon>Triticeae</taxon>
        <taxon>Triticinae</taxon>
        <taxon>Triticum</taxon>
    </lineage>
</organism>
<evidence type="ECO:0000313" key="1">
    <source>
        <dbReference type="EnsemblPlants" id="TuG1812G0600001781.01.T01"/>
    </source>
</evidence>
<evidence type="ECO:0000313" key="2">
    <source>
        <dbReference type="Proteomes" id="UP000015106"/>
    </source>
</evidence>
<dbReference type="EnsemblPlants" id="TuG1812G0600001781.01.T01">
    <property type="protein sequence ID" value="TuG1812G0600001781.01.T01"/>
    <property type="gene ID" value="TuG1812G0600001781.01"/>
</dbReference>
<accession>A0A8R7UTD9</accession>
<name>A0A8R7UTD9_TRIUA</name>
<sequence length="142" mass="15427">SGGDETGRPWQGDYCSTSLARQAGRNKSFKAGKWFGCHPEDFGCKCNSLSNLISEPCTRLHLINSKDTLNGDYGARTKTPLHQYLSYSVSQYLAGQRRGVSDSEIAGPIDLGTCVTEPTTDDTAAILGSRRCPTRLLIILDP</sequence>
<protein>
    <submittedName>
        <fullName evidence="1">Uncharacterized protein</fullName>
    </submittedName>
</protein>
<dbReference type="Gramene" id="TuG1812G0600001781.01.T01">
    <property type="protein sequence ID" value="TuG1812G0600001781.01.T01"/>
    <property type="gene ID" value="TuG1812G0600001781.01"/>
</dbReference>
<proteinExistence type="predicted"/>
<keyword evidence="2" id="KW-1185">Reference proteome</keyword>
<reference evidence="1" key="2">
    <citation type="submission" date="2018-03" db="EMBL/GenBank/DDBJ databases">
        <title>The Triticum urartu genome reveals the dynamic nature of wheat genome evolution.</title>
        <authorList>
            <person name="Ling H."/>
            <person name="Ma B."/>
            <person name="Shi X."/>
            <person name="Liu H."/>
            <person name="Dong L."/>
            <person name="Sun H."/>
            <person name="Cao Y."/>
            <person name="Gao Q."/>
            <person name="Zheng S."/>
            <person name="Li Y."/>
            <person name="Yu Y."/>
            <person name="Du H."/>
            <person name="Qi M."/>
            <person name="Li Y."/>
            <person name="Yu H."/>
            <person name="Cui Y."/>
            <person name="Wang N."/>
            <person name="Chen C."/>
            <person name="Wu H."/>
            <person name="Zhao Y."/>
            <person name="Zhang J."/>
            <person name="Li Y."/>
            <person name="Zhou W."/>
            <person name="Zhang B."/>
            <person name="Hu W."/>
            <person name="Eijk M."/>
            <person name="Tang J."/>
            <person name="Witsenboer H."/>
            <person name="Zhao S."/>
            <person name="Li Z."/>
            <person name="Zhang A."/>
            <person name="Wang D."/>
            <person name="Liang C."/>
        </authorList>
    </citation>
    <scope>NUCLEOTIDE SEQUENCE [LARGE SCALE GENOMIC DNA]</scope>
    <source>
        <strain evidence="1">cv. G1812</strain>
    </source>
</reference>